<evidence type="ECO:0000313" key="1">
    <source>
        <dbReference type="EMBL" id="KAB1078963.1"/>
    </source>
</evidence>
<accession>A0A6L3SY85</accession>
<organism evidence="1 2">
    <name type="scientific">Methylobacterium soli</name>
    <dbReference type="NCBI Taxonomy" id="553447"/>
    <lineage>
        <taxon>Bacteria</taxon>
        <taxon>Pseudomonadati</taxon>
        <taxon>Pseudomonadota</taxon>
        <taxon>Alphaproteobacteria</taxon>
        <taxon>Hyphomicrobiales</taxon>
        <taxon>Methylobacteriaceae</taxon>
        <taxon>Methylobacterium</taxon>
    </lineage>
</organism>
<dbReference type="Proteomes" id="UP000474159">
    <property type="component" value="Unassembled WGS sequence"/>
</dbReference>
<keyword evidence="2" id="KW-1185">Reference proteome</keyword>
<sequence>MAAGPEGSGAAAAGDPRIQAAKLAGLVGFVNMACPDLRSDPARIKAAIEAMGVRLEELEQGELLLRARSYVEAYRGQAPQSCKKAVELFGQDGKVLPDIIVRK</sequence>
<dbReference type="OrthoDB" id="7996606at2"/>
<comment type="caution">
    <text evidence="1">The sequence shown here is derived from an EMBL/GenBank/DDBJ whole genome shotgun (WGS) entry which is preliminary data.</text>
</comment>
<proteinExistence type="predicted"/>
<reference evidence="1 2" key="1">
    <citation type="submission" date="2019-09" db="EMBL/GenBank/DDBJ databases">
        <title>YIM 48816 draft genome.</title>
        <authorList>
            <person name="Jiang L."/>
        </authorList>
    </citation>
    <scope>NUCLEOTIDE SEQUENCE [LARGE SCALE GENOMIC DNA]</scope>
    <source>
        <strain evidence="1 2">YIM 48816</strain>
    </source>
</reference>
<dbReference type="EMBL" id="VZZK01000011">
    <property type="protein sequence ID" value="KAB1078963.1"/>
    <property type="molecule type" value="Genomic_DNA"/>
</dbReference>
<name>A0A6L3SY85_9HYPH</name>
<evidence type="ECO:0000313" key="2">
    <source>
        <dbReference type="Proteomes" id="UP000474159"/>
    </source>
</evidence>
<gene>
    <name evidence="1" type="ORF">F6X53_12465</name>
</gene>
<dbReference type="AlphaFoldDB" id="A0A6L3SY85"/>
<protein>
    <submittedName>
        <fullName evidence="1">Uncharacterized protein</fullName>
    </submittedName>
</protein>